<evidence type="ECO:0000313" key="2">
    <source>
        <dbReference type="Proteomes" id="UP000265520"/>
    </source>
</evidence>
<proteinExistence type="predicted"/>
<name>A0A392VS66_9FABA</name>
<evidence type="ECO:0000313" key="1">
    <source>
        <dbReference type="EMBL" id="MCI90279.1"/>
    </source>
</evidence>
<organism evidence="1 2">
    <name type="scientific">Trifolium medium</name>
    <dbReference type="NCBI Taxonomy" id="97028"/>
    <lineage>
        <taxon>Eukaryota</taxon>
        <taxon>Viridiplantae</taxon>
        <taxon>Streptophyta</taxon>
        <taxon>Embryophyta</taxon>
        <taxon>Tracheophyta</taxon>
        <taxon>Spermatophyta</taxon>
        <taxon>Magnoliopsida</taxon>
        <taxon>eudicotyledons</taxon>
        <taxon>Gunneridae</taxon>
        <taxon>Pentapetalae</taxon>
        <taxon>rosids</taxon>
        <taxon>fabids</taxon>
        <taxon>Fabales</taxon>
        <taxon>Fabaceae</taxon>
        <taxon>Papilionoideae</taxon>
        <taxon>50 kb inversion clade</taxon>
        <taxon>NPAAA clade</taxon>
        <taxon>Hologalegina</taxon>
        <taxon>IRL clade</taxon>
        <taxon>Trifolieae</taxon>
        <taxon>Trifolium</taxon>
    </lineage>
</organism>
<protein>
    <submittedName>
        <fullName evidence="1">Uncharacterized protein</fullName>
    </submittedName>
</protein>
<comment type="caution">
    <text evidence="1">The sequence shown here is derived from an EMBL/GenBank/DDBJ whole genome shotgun (WGS) entry which is preliminary data.</text>
</comment>
<sequence length="37" mass="4106">WLHSHKLVIVVRPIHGVCPITLDLLPVLFSACLTSRA</sequence>
<reference evidence="1 2" key="1">
    <citation type="journal article" date="2018" name="Front. Plant Sci.">
        <title>Red Clover (Trifolium pratense) and Zigzag Clover (T. medium) - A Picture of Genomic Similarities and Differences.</title>
        <authorList>
            <person name="Dluhosova J."/>
            <person name="Istvanek J."/>
            <person name="Nedelnik J."/>
            <person name="Repkova J."/>
        </authorList>
    </citation>
    <scope>NUCLEOTIDE SEQUENCE [LARGE SCALE GENOMIC DNA]</scope>
    <source>
        <strain evidence="2">cv. 10/8</strain>
        <tissue evidence="1">Leaf</tissue>
    </source>
</reference>
<dbReference type="EMBL" id="LXQA011240197">
    <property type="protein sequence ID" value="MCI90279.1"/>
    <property type="molecule type" value="Genomic_DNA"/>
</dbReference>
<accession>A0A392VS66</accession>
<keyword evidence="2" id="KW-1185">Reference proteome</keyword>
<dbReference type="AlphaFoldDB" id="A0A392VS66"/>
<feature type="non-terminal residue" evidence="1">
    <location>
        <position position="1"/>
    </location>
</feature>
<dbReference type="Proteomes" id="UP000265520">
    <property type="component" value="Unassembled WGS sequence"/>
</dbReference>